<dbReference type="EMBL" id="JAWDGP010006134">
    <property type="protein sequence ID" value="KAK3746564.1"/>
    <property type="molecule type" value="Genomic_DNA"/>
</dbReference>
<protein>
    <submittedName>
        <fullName evidence="1">Uncharacterized protein</fullName>
    </submittedName>
</protein>
<organism evidence="1 2">
    <name type="scientific">Elysia crispata</name>
    <name type="common">lettuce slug</name>
    <dbReference type="NCBI Taxonomy" id="231223"/>
    <lineage>
        <taxon>Eukaryota</taxon>
        <taxon>Metazoa</taxon>
        <taxon>Spiralia</taxon>
        <taxon>Lophotrochozoa</taxon>
        <taxon>Mollusca</taxon>
        <taxon>Gastropoda</taxon>
        <taxon>Heterobranchia</taxon>
        <taxon>Euthyneura</taxon>
        <taxon>Panpulmonata</taxon>
        <taxon>Sacoglossa</taxon>
        <taxon>Placobranchoidea</taxon>
        <taxon>Plakobranchidae</taxon>
        <taxon>Elysia</taxon>
    </lineage>
</organism>
<evidence type="ECO:0000313" key="1">
    <source>
        <dbReference type="EMBL" id="KAK3746564.1"/>
    </source>
</evidence>
<gene>
    <name evidence="1" type="ORF">RRG08_019486</name>
</gene>
<name>A0AAE0YIF9_9GAST</name>
<comment type="caution">
    <text evidence="1">The sequence shown here is derived from an EMBL/GenBank/DDBJ whole genome shotgun (WGS) entry which is preliminary data.</text>
</comment>
<dbReference type="Proteomes" id="UP001283361">
    <property type="component" value="Unassembled WGS sequence"/>
</dbReference>
<reference evidence="1" key="1">
    <citation type="journal article" date="2023" name="G3 (Bethesda)">
        <title>A reference genome for the long-term kleptoplast-retaining sea slug Elysia crispata morphotype clarki.</title>
        <authorList>
            <person name="Eastman K.E."/>
            <person name="Pendleton A.L."/>
            <person name="Shaikh M.A."/>
            <person name="Suttiyut T."/>
            <person name="Ogas R."/>
            <person name="Tomko P."/>
            <person name="Gavelis G."/>
            <person name="Widhalm J.R."/>
            <person name="Wisecaver J.H."/>
        </authorList>
    </citation>
    <scope>NUCLEOTIDE SEQUENCE</scope>
    <source>
        <strain evidence="1">ECLA1</strain>
    </source>
</reference>
<dbReference type="AlphaFoldDB" id="A0AAE0YIF9"/>
<accession>A0AAE0YIF9</accession>
<evidence type="ECO:0000313" key="2">
    <source>
        <dbReference type="Proteomes" id="UP001283361"/>
    </source>
</evidence>
<keyword evidence="2" id="KW-1185">Reference proteome</keyword>
<proteinExistence type="predicted"/>
<sequence>MKSRHAFSRRDLLFSMRLSELGKYGQDTAVLWHEAIARRKDNYVSSAFHKFIESLRDVKDLTIWLDNCAGQNKNWTFFTMMLYIINNPSYNMDRIRLKYLEPAHSFMASDTAHDRIKKQMRRTGKLFDFRDIVEAVTAAKCKPVPMTHNDFMD</sequence>